<dbReference type="RefSeq" id="WP_168039644.1">
    <property type="nucleotide sequence ID" value="NZ_JAATJH010000007.1"/>
</dbReference>
<gene>
    <name evidence="1" type="ORF">GGR27_003528</name>
</gene>
<dbReference type="Proteomes" id="UP000770785">
    <property type="component" value="Unassembled WGS sequence"/>
</dbReference>
<name>A0ABX0XGH2_9BACT</name>
<keyword evidence="2" id="KW-1185">Reference proteome</keyword>
<organism evidence="1 2">
    <name type="scientific">Neolewinella antarctica</name>
    <dbReference type="NCBI Taxonomy" id="442734"/>
    <lineage>
        <taxon>Bacteria</taxon>
        <taxon>Pseudomonadati</taxon>
        <taxon>Bacteroidota</taxon>
        <taxon>Saprospiria</taxon>
        <taxon>Saprospirales</taxon>
        <taxon>Lewinellaceae</taxon>
        <taxon>Neolewinella</taxon>
    </lineage>
</organism>
<sequence length="726" mass="82905">MDTQNILYISITYKNPEVNYWQVPDDLSRFQPLNFIRLSPKNLRQFEDIDNYNKEQLSKLNSIHEVVFLNYKSFQNQFAEIRNHDAYKIIVILADVCSKETLDSIKKNDNENGNTYLYLYNSTNEESKIDIEVKNFVVVKSPYDFVDKLIGKDIIKPKLNEAKNSFVAFGPVRALFSVCNQATLNYWTNDHETVSYEDAVKISRDVLTGSNEISREDLIIQKLQEYHKIRSEIVHNSGIDDPSNKDTIPSLVLAYPYHSPVVKEQMKRIKVAIHKKFGVSDRQFTRFLQAEQDERYITHLAIPDNKEDIQDLSDLGINSARMIQERIVFTDFAIYLHSAVSFSAAIRLPIIGQSINRELGFVRPSVFGRLSNDKNRRRLNKTITKIGKKIGRDRITNKVSNRIDNWKGQITAVSDLPIEWMICRETILSFSHDVCRIPESPLSSLVSQYNSQFEQLFLTPDNLDYNNILVVYGSTEDKFKVWQNEVDKIANKTGLNTCSPNSIKELVNSVNEINPTLLVFDCHGGIGDDNFSTYLSIGKENLTNEDIVKHNISAPIVFLSACGTAPNFGLIDSIAQGFFQAGSKSVTSTFLPIDINLGSITYINMLIRLQASVHDGAYVNWLEFIADIGRKTYIESIVAEMLHSNNGAKGSIDNLHTEWLSQLSTIDLRKRLFKFLYTTDNKMIKNAVSKVVPEYLFYTHMGRADLIIFASSLHQRDLVGKNVYVK</sequence>
<dbReference type="EMBL" id="JAATJH010000007">
    <property type="protein sequence ID" value="NJC28009.1"/>
    <property type="molecule type" value="Genomic_DNA"/>
</dbReference>
<protein>
    <recommendedName>
        <fullName evidence="3">CHAT domain-containing protein</fullName>
    </recommendedName>
</protein>
<comment type="caution">
    <text evidence="1">The sequence shown here is derived from an EMBL/GenBank/DDBJ whole genome shotgun (WGS) entry which is preliminary data.</text>
</comment>
<evidence type="ECO:0000313" key="2">
    <source>
        <dbReference type="Proteomes" id="UP000770785"/>
    </source>
</evidence>
<evidence type="ECO:0008006" key="3">
    <source>
        <dbReference type="Google" id="ProtNLM"/>
    </source>
</evidence>
<accession>A0ABX0XGH2</accession>
<reference evidence="1 2" key="1">
    <citation type="submission" date="2020-03" db="EMBL/GenBank/DDBJ databases">
        <title>Genomic Encyclopedia of Type Strains, Phase IV (KMG-IV): sequencing the most valuable type-strain genomes for metagenomic binning, comparative biology and taxonomic classification.</title>
        <authorList>
            <person name="Goeker M."/>
        </authorList>
    </citation>
    <scope>NUCLEOTIDE SEQUENCE [LARGE SCALE GENOMIC DNA]</scope>
    <source>
        <strain evidence="1 2">DSM 105096</strain>
    </source>
</reference>
<proteinExistence type="predicted"/>
<evidence type="ECO:0000313" key="1">
    <source>
        <dbReference type="EMBL" id="NJC28009.1"/>
    </source>
</evidence>